<dbReference type="AlphaFoldDB" id="A0AAE8N1V2"/>
<dbReference type="Gene3D" id="2.130.10.10">
    <property type="entry name" value="YVTN repeat-like/Quinoprotein amine dehydrogenase"/>
    <property type="match status" value="1"/>
</dbReference>
<organism evidence="2 3">
    <name type="scientific">Cephalotrichum gorgonifer</name>
    <dbReference type="NCBI Taxonomy" id="2041049"/>
    <lineage>
        <taxon>Eukaryota</taxon>
        <taxon>Fungi</taxon>
        <taxon>Dikarya</taxon>
        <taxon>Ascomycota</taxon>
        <taxon>Pezizomycotina</taxon>
        <taxon>Sordariomycetes</taxon>
        <taxon>Hypocreomycetidae</taxon>
        <taxon>Microascales</taxon>
        <taxon>Microascaceae</taxon>
        <taxon>Cephalotrichum</taxon>
    </lineage>
</organism>
<evidence type="ECO:0008006" key="4">
    <source>
        <dbReference type="Google" id="ProtNLM"/>
    </source>
</evidence>
<comment type="caution">
    <text evidence="2">The sequence shown here is derived from an EMBL/GenBank/DDBJ whole genome shotgun (WGS) entry which is preliminary data.</text>
</comment>
<evidence type="ECO:0000256" key="1">
    <source>
        <dbReference type="SAM" id="MobiDB-lite"/>
    </source>
</evidence>
<accession>A0AAE8N1V2</accession>
<gene>
    <name evidence="2" type="ORF">DNG_05964</name>
</gene>
<feature type="compositionally biased region" description="Basic residues" evidence="1">
    <location>
        <begin position="59"/>
        <end position="68"/>
    </location>
</feature>
<proteinExistence type="predicted"/>
<evidence type="ECO:0000313" key="3">
    <source>
        <dbReference type="Proteomes" id="UP001187682"/>
    </source>
</evidence>
<feature type="region of interest" description="Disordered" evidence="1">
    <location>
        <begin position="233"/>
        <end position="252"/>
    </location>
</feature>
<feature type="compositionally biased region" description="Polar residues" evidence="1">
    <location>
        <begin position="239"/>
        <end position="251"/>
    </location>
</feature>
<dbReference type="InterPro" id="IPR015943">
    <property type="entry name" value="WD40/YVTN_repeat-like_dom_sf"/>
</dbReference>
<dbReference type="Proteomes" id="UP001187682">
    <property type="component" value="Unassembled WGS sequence"/>
</dbReference>
<dbReference type="InterPro" id="IPR036322">
    <property type="entry name" value="WD40_repeat_dom_sf"/>
</dbReference>
<evidence type="ECO:0000313" key="2">
    <source>
        <dbReference type="EMBL" id="SPO03282.1"/>
    </source>
</evidence>
<protein>
    <recommendedName>
        <fullName evidence="4">Nucleoporin NUP37</fullName>
    </recommendedName>
</protein>
<keyword evidence="3" id="KW-1185">Reference proteome</keyword>
<sequence>MSTLAAPRIRRTAQNIQFTHNVSRRVNDVKVYPVLSPQGATIIIYGHENGVTLLWRGGRRFKPSKPKHAPTPAEKRNGAASDDSVMIIDSDEDEPAAQSNGNIAFVDKPEFEDEVADEPYPEIIQTLDLSLGTAGLHVAVLPMPPAAADDAAWGGSELLKEKLIFAVSCANTEVYLFTLPLTPPSPESKARPELRSGLLAGKPGSGVWGESMVLLGGQSKSSRGLALTLIKSKPPSPSLSTDTRGRQSVVTSKPRAVVTAHNLEASGTLRLWDVSLDLKVGVAPSPIEPFQTEYLPSPLSSISFNTTHMTQLLTVFNSHAVRIYDYAAPSITPDELSTGPFPSQGSWLLSLYPPFARNSTQRKPVVDAAWISHGRAILVLLADGMWGIWDVDGASPSGTTVLGKSNSGIVGAAITSFSVSGYIEGTSPLRAGPPEEKARMSGDFVPMTPHSRKDAQASLSSSAIPYSRLASTNGGISVVAHPVSGAIGTEESVALWIGSADHVCVIPGINSFWSAQTRRSSGGGVNLFSGAQPTRMVKLHDLNVGLLGERCCGVNAVVDLAKAKAKGETKNDGGLGVEVLISGETRLVALRGAEDGPGRKIGGVVGRRRFLGDANSGLNNAIIVHPRPEPASKLSFNLNSNKFGSVRGTLFRRPSEDGVPDDGGRASVANLPTRSRAGLAFAETISVAADRTGDATVRNVENEMLELMDIDRSLADLEDMRDSGAKRVFFEDYA</sequence>
<dbReference type="SUPFAM" id="SSF50978">
    <property type="entry name" value="WD40 repeat-like"/>
    <property type="match status" value="1"/>
</dbReference>
<name>A0AAE8N1V2_9PEZI</name>
<feature type="region of interest" description="Disordered" evidence="1">
    <location>
        <begin position="59"/>
        <end position="82"/>
    </location>
</feature>
<reference evidence="2" key="1">
    <citation type="submission" date="2018-03" db="EMBL/GenBank/DDBJ databases">
        <authorList>
            <person name="Guldener U."/>
        </authorList>
    </citation>
    <scope>NUCLEOTIDE SEQUENCE</scope>
</reference>
<dbReference type="EMBL" id="ONZQ02000008">
    <property type="protein sequence ID" value="SPO03282.1"/>
    <property type="molecule type" value="Genomic_DNA"/>
</dbReference>